<dbReference type="PANTHER" id="PTHR34502">
    <property type="entry name" value="DUF6594 DOMAIN-CONTAINING PROTEIN-RELATED"/>
    <property type="match status" value="1"/>
</dbReference>
<dbReference type="InterPro" id="IPR046529">
    <property type="entry name" value="DUF6594"/>
</dbReference>
<keyword evidence="2" id="KW-1133">Transmembrane helix</keyword>
<feature type="transmembrane region" description="Helical" evidence="2">
    <location>
        <begin position="317"/>
        <end position="334"/>
    </location>
</feature>
<gene>
    <name evidence="4" type="ORF">BDV96DRAFT_379808</name>
</gene>
<feature type="transmembrane region" description="Helical" evidence="2">
    <location>
        <begin position="293"/>
        <end position="312"/>
    </location>
</feature>
<evidence type="ECO:0000313" key="4">
    <source>
        <dbReference type="EMBL" id="KAF2118192.1"/>
    </source>
</evidence>
<keyword evidence="5" id="KW-1185">Reference proteome</keyword>
<dbReference type="Pfam" id="PF20237">
    <property type="entry name" value="DUF6594"/>
    <property type="match status" value="1"/>
</dbReference>
<proteinExistence type="predicted"/>
<evidence type="ECO:0000259" key="3">
    <source>
        <dbReference type="Pfam" id="PF20237"/>
    </source>
</evidence>
<protein>
    <recommendedName>
        <fullName evidence="3">DUF6594 domain-containing protein</fullName>
    </recommendedName>
</protein>
<dbReference type="EMBL" id="ML977317">
    <property type="protein sequence ID" value="KAF2118192.1"/>
    <property type="molecule type" value="Genomic_DNA"/>
</dbReference>
<keyword evidence="2" id="KW-0812">Transmembrane</keyword>
<accession>A0A6A5ZFD5</accession>
<feature type="region of interest" description="Disordered" evidence="1">
    <location>
        <begin position="1"/>
        <end position="48"/>
    </location>
</feature>
<keyword evidence="2" id="KW-0472">Membrane</keyword>
<name>A0A6A5ZFD5_9PLEO</name>
<evidence type="ECO:0000313" key="5">
    <source>
        <dbReference type="Proteomes" id="UP000799770"/>
    </source>
</evidence>
<feature type="compositionally biased region" description="Polar residues" evidence="1">
    <location>
        <begin position="1"/>
        <end position="31"/>
    </location>
</feature>
<evidence type="ECO:0000256" key="2">
    <source>
        <dbReference type="SAM" id="Phobius"/>
    </source>
</evidence>
<feature type="transmembrane region" description="Helical" evidence="2">
    <location>
        <begin position="264"/>
        <end position="287"/>
    </location>
</feature>
<evidence type="ECO:0000256" key="1">
    <source>
        <dbReference type="SAM" id="MobiDB-lite"/>
    </source>
</evidence>
<dbReference type="Proteomes" id="UP000799770">
    <property type="component" value="Unassembled WGS sequence"/>
</dbReference>
<dbReference type="AlphaFoldDB" id="A0A6A5ZFD5"/>
<dbReference type="PANTHER" id="PTHR34502:SF5">
    <property type="entry name" value="DUF6594 DOMAIN-CONTAINING PROTEIN"/>
    <property type="match status" value="1"/>
</dbReference>
<sequence length="344" mass="38391">MSTYPLSHLPPSTASNTRPMGSPVANPSSSPRQPPGVSAASGNPRDRSDEYVKGYPRLAYFFAECPRYFHLRSFSALSVRALLYRQHQLAYLEEQLIALENEDSRDPDPYRAMYNRDFGKLVEPPPGHEQQVVARCELYEKLIKRTKEYEKALLRFEQLGSKGRNSAALENVQRWLMDPEGCDIALTGLDGGIWGTVDDPAGHAPDLIAVVQQPESSIIEGFLGHRFLTWSRRLPTWLRCLVFWSNKQPDDFGIWSHRARSFKVVSLAMGNIATSIFVYGAVVSLSFVTSQAFGLLIILPIALAVTSCYLLFQNQQFISMLATLCAVLVALLANNDAREPHNAG</sequence>
<reference evidence="4" key="1">
    <citation type="journal article" date="2020" name="Stud. Mycol.">
        <title>101 Dothideomycetes genomes: a test case for predicting lifestyles and emergence of pathogens.</title>
        <authorList>
            <person name="Haridas S."/>
            <person name="Albert R."/>
            <person name="Binder M."/>
            <person name="Bloem J."/>
            <person name="Labutti K."/>
            <person name="Salamov A."/>
            <person name="Andreopoulos B."/>
            <person name="Baker S."/>
            <person name="Barry K."/>
            <person name="Bills G."/>
            <person name="Bluhm B."/>
            <person name="Cannon C."/>
            <person name="Castanera R."/>
            <person name="Culley D."/>
            <person name="Daum C."/>
            <person name="Ezra D."/>
            <person name="Gonzalez J."/>
            <person name="Henrissat B."/>
            <person name="Kuo A."/>
            <person name="Liang C."/>
            <person name="Lipzen A."/>
            <person name="Lutzoni F."/>
            <person name="Magnuson J."/>
            <person name="Mondo S."/>
            <person name="Nolan M."/>
            <person name="Ohm R."/>
            <person name="Pangilinan J."/>
            <person name="Park H.-J."/>
            <person name="Ramirez L."/>
            <person name="Alfaro M."/>
            <person name="Sun H."/>
            <person name="Tritt A."/>
            <person name="Yoshinaga Y."/>
            <person name="Zwiers L.-H."/>
            <person name="Turgeon B."/>
            <person name="Goodwin S."/>
            <person name="Spatafora J."/>
            <person name="Crous P."/>
            <person name="Grigoriev I."/>
        </authorList>
    </citation>
    <scope>NUCLEOTIDE SEQUENCE</scope>
    <source>
        <strain evidence="4">CBS 627.86</strain>
    </source>
</reference>
<organism evidence="4 5">
    <name type="scientific">Lophiotrema nucula</name>
    <dbReference type="NCBI Taxonomy" id="690887"/>
    <lineage>
        <taxon>Eukaryota</taxon>
        <taxon>Fungi</taxon>
        <taxon>Dikarya</taxon>
        <taxon>Ascomycota</taxon>
        <taxon>Pezizomycotina</taxon>
        <taxon>Dothideomycetes</taxon>
        <taxon>Pleosporomycetidae</taxon>
        <taxon>Pleosporales</taxon>
        <taxon>Lophiotremataceae</taxon>
        <taxon>Lophiotrema</taxon>
    </lineage>
</organism>
<feature type="domain" description="DUF6594" evidence="3">
    <location>
        <begin position="55"/>
        <end position="329"/>
    </location>
</feature>
<dbReference type="OrthoDB" id="3795595at2759"/>